<organism evidence="1">
    <name type="scientific">marine metagenome</name>
    <dbReference type="NCBI Taxonomy" id="408172"/>
    <lineage>
        <taxon>unclassified sequences</taxon>
        <taxon>metagenomes</taxon>
        <taxon>ecological metagenomes</taxon>
    </lineage>
</organism>
<accession>A0A382WBE4</accession>
<dbReference type="AlphaFoldDB" id="A0A382WBE4"/>
<gene>
    <name evidence="1" type="ORF">METZ01_LOCUS408977</name>
</gene>
<dbReference type="EMBL" id="UINC01158530">
    <property type="protein sequence ID" value="SVD56123.1"/>
    <property type="molecule type" value="Genomic_DNA"/>
</dbReference>
<sequence>MLKTNGLLQIMPVIVSYHYTEVELPLFWFGPVAQLVRALC</sequence>
<protein>
    <submittedName>
        <fullName evidence="1">Uncharacterized protein</fullName>
    </submittedName>
</protein>
<reference evidence="1" key="1">
    <citation type="submission" date="2018-05" db="EMBL/GenBank/DDBJ databases">
        <authorList>
            <person name="Lanie J.A."/>
            <person name="Ng W.-L."/>
            <person name="Kazmierczak K.M."/>
            <person name="Andrzejewski T.M."/>
            <person name="Davidsen T.M."/>
            <person name="Wayne K.J."/>
            <person name="Tettelin H."/>
            <person name="Glass J.I."/>
            <person name="Rusch D."/>
            <person name="Podicherti R."/>
            <person name="Tsui H.-C.T."/>
            <person name="Winkler M.E."/>
        </authorList>
    </citation>
    <scope>NUCLEOTIDE SEQUENCE</scope>
</reference>
<proteinExistence type="predicted"/>
<name>A0A382WBE4_9ZZZZ</name>
<evidence type="ECO:0000313" key="1">
    <source>
        <dbReference type="EMBL" id="SVD56123.1"/>
    </source>
</evidence>